<name>A0A8X6FNJ7_TRICU</name>
<organism evidence="1 2">
    <name type="scientific">Trichonephila clavata</name>
    <name type="common">Joro spider</name>
    <name type="synonym">Nephila clavata</name>
    <dbReference type="NCBI Taxonomy" id="2740835"/>
    <lineage>
        <taxon>Eukaryota</taxon>
        <taxon>Metazoa</taxon>
        <taxon>Ecdysozoa</taxon>
        <taxon>Arthropoda</taxon>
        <taxon>Chelicerata</taxon>
        <taxon>Arachnida</taxon>
        <taxon>Araneae</taxon>
        <taxon>Araneomorphae</taxon>
        <taxon>Entelegynae</taxon>
        <taxon>Araneoidea</taxon>
        <taxon>Nephilidae</taxon>
        <taxon>Trichonephila</taxon>
    </lineage>
</organism>
<protein>
    <submittedName>
        <fullName evidence="1">Uncharacterized protein</fullName>
    </submittedName>
</protein>
<proteinExistence type="predicted"/>
<dbReference type="OrthoDB" id="6407690at2759"/>
<evidence type="ECO:0000313" key="1">
    <source>
        <dbReference type="EMBL" id="GFQ83639.1"/>
    </source>
</evidence>
<keyword evidence="2" id="KW-1185">Reference proteome</keyword>
<dbReference type="EMBL" id="BMAO01002828">
    <property type="protein sequence ID" value="GFQ83639.1"/>
    <property type="molecule type" value="Genomic_DNA"/>
</dbReference>
<sequence>MNIRYRPPLKHIALVRIALGLLHTFDQHAIKTNFLTLNGDVSDKYYSKLVSKIKGLLPRQGVPSCIQKEISGIIRSLAWEIKRWLYSHDQILDENEIDLSDICWYSYGIIDRFQTAQMLVRKESIHIKERFVLACKYYFGDHACTLWSNSSIFDQMVLANDYGSDKSMWFWVDEFQTDFILDSIQAHHDNSTKTEKYNENYLGLRCYFKTLGPQARYLCLSYGVTEREIHHFDLYLCFAELTINEVKNLLGHIHASNRLKIMELFLSWPLQYIFVELLDQLWSLISQYNLRNILKFILEERIEKNWEDVDYAQLVQNILAHCPIPYKNRLKMDKIYAKVELLFKKC</sequence>
<comment type="caution">
    <text evidence="1">The sequence shown here is derived from an EMBL/GenBank/DDBJ whole genome shotgun (WGS) entry which is preliminary data.</text>
</comment>
<accession>A0A8X6FNJ7</accession>
<reference evidence="1" key="1">
    <citation type="submission" date="2020-07" db="EMBL/GenBank/DDBJ databases">
        <title>Multicomponent nature underlies the extraordinary mechanical properties of spider dragline silk.</title>
        <authorList>
            <person name="Kono N."/>
            <person name="Nakamura H."/>
            <person name="Mori M."/>
            <person name="Yoshida Y."/>
            <person name="Ohtoshi R."/>
            <person name="Malay A.D."/>
            <person name="Moran D.A.P."/>
            <person name="Tomita M."/>
            <person name="Numata K."/>
            <person name="Arakawa K."/>
        </authorList>
    </citation>
    <scope>NUCLEOTIDE SEQUENCE</scope>
</reference>
<evidence type="ECO:0000313" key="2">
    <source>
        <dbReference type="Proteomes" id="UP000887116"/>
    </source>
</evidence>
<dbReference type="AlphaFoldDB" id="A0A8X6FNJ7"/>
<gene>
    <name evidence="1" type="primary">NCL1_13039</name>
    <name evidence="1" type="ORF">TNCT_351121</name>
</gene>
<dbReference type="Proteomes" id="UP000887116">
    <property type="component" value="Unassembled WGS sequence"/>
</dbReference>